<reference evidence="1" key="1">
    <citation type="submission" date="2019-08" db="EMBL/GenBank/DDBJ databases">
        <title>The improved chromosome-level genome for the pearl oyster Pinctada fucata martensii using PacBio sequencing and Hi-C.</title>
        <authorList>
            <person name="Zheng Z."/>
        </authorList>
    </citation>
    <scope>NUCLEOTIDE SEQUENCE</scope>
    <source>
        <strain evidence="1">ZZ-2019</strain>
        <tissue evidence="1">Adductor muscle</tissue>
    </source>
</reference>
<gene>
    <name evidence="1" type="ORF">FSP39_005135</name>
</gene>
<comment type="caution">
    <text evidence="1">The sequence shown here is derived from an EMBL/GenBank/DDBJ whole genome shotgun (WGS) entry which is preliminary data.</text>
</comment>
<sequence>MIKQFENVSYLSEWHVSEYQISMDFETISENDLSWKLHKFYCEAKSKTGEHYHNNSLKNIRAGLNRHLSDIGREIDIVRDVEFKSANIVLDGRLKEMVNAGLSKPTKHKAIIEPYDLHRINQYFQDAESNPVILRQAVWYNLSIHFLSRGLEFLRQLLKTSLHFKTDDSGAEYVTICKEYQQKHFQRVLHSDEILTDKRMYATGQSSCPVRLLRMFLDKTDDDAIYLFNTCTQDAVTNPMQISIWFSAKHLSKRVFFGFMPDISKSSGCSQRYTAHSLRNTTIIAISNPGNESRHIMFMSQQRNESSLKS</sequence>
<accession>A0AA89C0J9</accession>
<dbReference type="InterPro" id="IPR052787">
    <property type="entry name" value="MAVS"/>
</dbReference>
<organism evidence="1 2">
    <name type="scientific">Pinctada imbricata</name>
    <name type="common">Atlantic pearl-oyster</name>
    <name type="synonym">Pinctada martensii</name>
    <dbReference type="NCBI Taxonomy" id="66713"/>
    <lineage>
        <taxon>Eukaryota</taxon>
        <taxon>Metazoa</taxon>
        <taxon>Spiralia</taxon>
        <taxon>Lophotrochozoa</taxon>
        <taxon>Mollusca</taxon>
        <taxon>Bivalvia</taxon>
        <taxon>Autobranchia</taxon>
        <taxon>Pteriomorphia</taxon>
        <taxon>Pterioida</taxon>
        <taxon>Pterioidea</taxon>
        <taxon>Pteriidae</taxon>
        <taxon>Pinctada</taxon>
    </lineage>
</organism>
<dbReference type="EMBL" id="VSWD01000008">
    <property type="protein sequence ID" value="KAK3094698.1"/>
    <property type="molecule type" value="Genomic_DNA"/>
</dbReference>
<dbReference type="PANTHER" id="PTHR21446">
    <property type="entry name" value="DUF3504 DOMAIN-CONTAINING PROTEIN"/>
    <property type="match status" value="1"/>
</dbReference>
<protein>
    <submittedName>
        <fullName evidence="1">Uncharacterized protein</fullName>
    </submittedName>
</protein>
<dbReference type="AlphaFoldDB" id="A0AA89C0J9"/>
<proteinExistence type="predicted"/>
<dbReference type="Proteomes" id="UP001186944">
    <property type="component" value="Unassembled WGS sequence"/>
</dbReference>
<name>A0AA89C0J9_PINIB</name>
<evidence type="ECO:0000313" key="1">
    <source>
        <dbReference type="EMBL" id="KAK3094698.1"/>
    </source>
</evidence>
<dbReference type="PANTHER" id="PTHR21446:SF6">
    <property type="entry name" value="MITOCHONDRIAL ANTIVIRAL-SIGNALING PROTEIN"/>
    <property type="match status" value="1"/>
</dbReference>
<keyword evidence="2" id="KW-1185">Reference proteome</keyword>
<evidence type="ECO:0000313" key="2">
    <source>
        <dbReference type="Proteomes" id="UP001186944"/>
    </source>
</evidence>